<dbReference type="Proteomes" id="UP000034803">
    <property type="component" value="Unassembled WGS sequence"/>
</dbReference>
<proteinExistence type="predicted"/>
<reference evidence="2 3" key="1">
    <citation type="journal article" date="2015" name="Nature">
        <title>rRNA introns, odd ribosomes, and small enigmatic genomes across a large radiation of phyla.</title>
        <authorList>
            <person name="Brown C.T."/>
            <person name="Hug L.A."/>
            <person name="Thomas B.C."/>
            <person name="Sharon I."/>
            <person name="Castelle C.J."/>
            <person name="Singh A."/>
            <person name="Wilkins M.J."/>
            <person name="Williams K.H."/>
            <person name="Banfield J.F."/>
        </authorList>
    </citation>
    <scope>NUCLEOTIDE SEQUENCE [LARGE SCALE GENOMIC DNA]</scope>
</reference>
<accession>A0A0G0BIV7</accession>
<feature type="transmembrane region" description="Helical" evidence="1">
    <location>
        <begin position="47"/>
        <end position="67"/>
    </location>
</feature>
<dbReference type="EMBL" id="LBOI01000019">
    <property type="protein sequence ID" value="KKP30972.1"/>
    <property type="molecule type" value="Genomic_DNA"/>
</dbReference>
<keyword evidence="1" id="KW-0472">Membrane</keyword>
<sequence length="133" mass="15688">MNNKIKHLEMIQSIINRMAGNLFFLKGWAISIIAALLALFAKDLNQKYSLIAIFLLIIFWTMDGFFLSQERLFRGLYEDVAKRKENKIDFSMDIKKYRKFAKNTLVFTIFSKTLLWFYLPLTIAMISVTLFIK</sequence>
<protein>
    <submittedName>
        <fullName evidence="2">Uncharacterized protein</fullName>
    </submittedName>
</protein>
<name>A0A0G0BIV7_9BACT</name>
<keyword evidence="1" id="KW-1133">Transmembrane helix</keyword>
<keyword evidence="1" id="KW-0812">Transmembrane</keyword>
<evidence type="ECO:0000256" key="1">
    <source>
        <dbReference type="SAM" id="Phobius"/>
    </source>
</evidence>
<feature type="transmembrane region" description="Helical" evidence="1">
    <location>
        <begin position="105"/>
        <end position="132"/>
    </location>
</feature>
<comment type="caution">
    <text evidence="2">The sequence shown here is derived from an EMBL/GenBank/DDBJ whole genome shotgun (WGS) entry which is preliminary data.</text>
</comment>
<dbReference type="AlphaFoldDB" id="A0A0G0BIV7"/>
<evidence type="ECO:0000313" key="2">
    <source>
        <dbReference type="EMBL" id="KKP30972.1"/>
    </source>
</evidence>
<organism evidence="2 3">
    <name type="scientific">Candidatus Woesebacteria bacterium GW2011_GWC2_31_9</name>
    <dbReference type="NCBI Taxonomy" id="1618586"/>
    <lineage>
        <taxon>Bacteria</taxon>
        <taxon>Candidatus Woeseibacteriota</taxon>
    </lineage>
</organism>
<gene>
    <name evidence="2" type="ORF">UR21_C0019G0018</name>
</gene>
<feature type="transmembrane region" description="Helical" evidence="1">
    <location>
        <begin position="21"/>
        <end position="41"/>
    </location>
</feature>
<evidence type="ECO:0000313" key="3">
    <source>
        <dbReference type="Proteomes" id="UP000034803"/>
    </source>
</evidence>